<protein>
    <submittedName>
        <fullName evidence="2">GD25897</fullName>
    </submittedName>
</protein>
<keyword evidence="3" id="KW-1185">Reference proteome</keyword>
<dbReference type="EMBL" id="CM000362">
    <property type="protein sequence ID" value="EDX06640.1"/>
    <property type="molecule type" value="Genomic_DNA"/>
</dbReference>
<sequence>MGRSEGQKSMATDDADDAISAGQPDMAVACPPSASTRLLLLLHLIRHTAPHSIIAPHRSSTYFFLDLELKLDLDLDNIILVTHEHDCWLPGRTHRQLPTNLAQTKSNSKTQTKSKTKTKSTTNPVGRHPLVLNMEASALIRF</sequence>
<dbReference type="HOGENOM" id="CLU_1817821_0_0_1"/>
<reference evidence="2 3" key="1">
    <citation type="journal article" date="2007" name="Nature">
        <title>Evolution of genes and genomes on the Drosophila phylogeny.</title>
        <authorList>
            <consortium name="Drosophila 12 Genomes Consortium"/>
            <person name="Clark A.G."/>
            <person name="Eisen M.B."/>
            <person name="Smith D.R."/>
            <person name="Bergman C.M."/>
            <person name="Oliver B."/>
            <person name="Markow T.A."/>
            <person name="Kaufman T.C."/>
            <person name="Kellis M."/>
            <person name="Gelbart W."/>
            <person name="Iyer V.N."/>
            <person name="Pollard D.A."/>
            <person name="Sackton T.B."/>
            <person name="Larracuente A.M."/>
            <person name="Singh N.D."/>
            <person name="Abad J.P."/>
            <person name="Abt D.N."/>
            <person name="Adryan B."/>
            <person name="Aguade M."/>
            <person name="Akashi H."/>
            <person name="Anderson W.W."/>
            <person name="Aquadro C.F."/>
            <person name="Ardell D.H."/>
            <person name="Arguello R."/>
            <person name="Artieri C.G."/>
            <person name="Barbash D.A."/>
            <person name="Barker D."/>
            <person name="Barsanti P."/>
            <person name="Batterham P."/>
            <person name="Batzoglou S."/>
            <person name="Begun D."/>
            <person name="Bhutkar A."/>
            <person name="Blanco E."/>
            <person name="Bosak S.A."/>
            <person name="Bradley R.K."/>
            <person name="Brand A.D."/>
            <person name="Brent M.R."/>
            <person name="Brooks A.N."/>
            <person name="Brown R.H."/>
            <person name="Butlin R.K."/>
            <person name="Caggese C."/>
            <person name="Calvi B.R."/>
            <person name="Bernardo de Carvalho A."/>
            <person name="Caspi A."/>
            <person name="Castrezana S."/>
            <person name="Celniker S.E."/>
            <person name="Chang J.L."/>
            <person name="Chapple C."/>
            <person name="Chatterji S."/>
            <person name="Chinwalla A."/>
            <person name="Civetta A."/>
            <person name="Clifton S.W."/>
            <person name="Comeron J.M."/>
            <person name="Costello J.C."/>
            <person name="Coyne J.A."/>
            <person name="Daub J."/>
            <person name="David R.G."/>
            <person name="Delcher A.L."/>
            <person name="Delehaunty K."/>
            <person name="Do C.B."/>
            <person name="Ebling H."/>
            <person name="Edwards K."/>
            <person name="Eickbush T."/>
            <person name="Evans J.D."/>
            <person name="Filipski A."/>
            <person name="Findeiss S."/>
            <person name="Freyhult E."/>
            <person name="Fulton L."/>
            <person name="Fulton R."/>
            <person name="Garcia A.C."/>
            <person name="Gardiner A."/>
            <person name="Garfield D.A."/>
            <person name="Garvin B.E."/>
            <person name="Gibson G."/>
            <person name="Gilbert D."/>
            <person name="Gnerre S."/>
            <person name="Godfrey J."/>
            <person name="Good R."/>
            <person name="Gotea V."/>
            <person name="Gravely B."/>
            <person name="Greenberg A.J."/>
            <person name="Griffiths-Jones S."/>
            <person name="Gross S."/>
            <person name="Guigo R."/>
            <person name="Gustafson E.A."/>
            <person name="Haerty W."/>
            <person name="Hahn M.W."/>
            <person name="Halligan D.L."/>
            <person name="Halpern A.L."/>
            <person name="Halter G.M."/>
            <person name="Han M.V."/>
            <person name="Heger A."/>
            <person name="Hillier L."/>
            <person name="Hinrichs A.S."/>
            <person name="Holmes I."/>
            <person name="Hoskins R.A."/>
            <person name="Hubisz M.J."/>
            <person name="Hultmark D."/>
            <person name="Huntley M.A."/>
            <person name="Jaffe D.B."/>
            <person name="Jagadeeshan S."/>
            <person name="Jeck W.R."/>
            <person name="Johnson J."/>
            <person name="Jones C.D."/>
            <person name="Jordan W.C."/>
            <person name="Karpen G.H."/>
            <person name="Kataoka E."/>
            <person name="Keightley P.D."/>
            <person name="Kheradpour P."/>
            <person name="Kirkness E.F."/>
            <person name="Koerich L.B."/>
            <person name="Kristiansen K."/>
            <person name="Kudrna D."/>
            <person name="Kulathinal R.J."/>
            <person name="Kumar S."/>
            <person name="Kwok R."/>
            <person name="Lander E."/>
            <person name="Langley C.H."/>
            <person name="Lapoint R."/>
            <person name="Lazzaro B.P."/>
            <person name="Lee S.J."/>
            <person name="Levesque L."/>
            <person name="Li R."/>
            <person name="Lin C.F."/>
            <person name="Lin M.F."/>
            <person name="Lindblad-Toh K."/>
            <person name="Llopart A."/>
            <person name="Long M."/>
            <person name="Low L."/>
            <person name="Lozovsky E."/>
            <person name="Lu J."/>
            <person name="Luo M."/>
            <person name="Machado C.A."/>
            <person name="Makalowski W."/>
            <person name="Marzo M."/>
            <person name="Matsuda M."/>
            <person name="Matzkin L."/>
            <person name="McAllister B."/>
            <person name="McBride C.S."/>
            <person name="McKernan B."/>
            <person name="McKernan K."/>
            <person name="Mendez-Lago M."/>
            <person name="Minx P."/>
            <person name="Mollenhauer M.U."/>
            <person name="Montooth K."/>
            <person name="Mount S.M."/>
            <person name="Mu X."/>
            <person name="Myers E."/>
            <person name="Negre B."/>
            <person name="Newfeld S."/>
            <person name="Nielsen R."/>
            <person name="Noor M.A."/>
            <person name="O'Grady P."/>
            <person name="Pachter L."/>
            <person name="Papaceit M."/>
            <person name="Parisi M.J."/>
            <person name="Parisi M."/>
            <person name="Parts L."/>
            <person name="Pedersen J.S."/>
            <person name="Pesole G."/>
            <person name="Phillippy A.M."/>
            <person name="Ponting C.P."/>
            <person name="Pop M."/>
            <person name="Porcelli D."/>
            <person name="Powell J.R."/>
            <person name="Prohaska S."/>
            <person name="Pruitt K."/>
            <person name="Puig M."/>
            <person name="Quesneville H."/>
            <person name="Ram K.R."/>
            <person name="Rand D."/>
            <person name="Rasmussen M.D."/>
            <person name="Reed L.K."/>
            <person name="Reenan R."/>
            <person name="Reily A."/>
            <person name="Remington K.A."/>
            <person name="Rieger T.T."/>
            <person name="Ritchie M.G."/>
            <person name="Robin C."/>
            <person name="Rogers Y.H."/>
            <person name="Rohde C."/>
            <person name="Rozas J."/>
            <person name="Rubenfield M.J."/>
            <person name="Ruiz A."/>
            <person name="Russo S."/>
            <person name="Salzberg S.L."/>
            <person name="Sanchez-Gracia A."/>
            <person name="Saranga D.J."/>
            <person name="Sato H."/>
            <person name="Schaeffer S.W."/>
            <person name="Schatz M.C."/>
            <person name="Schlenke T."/>
            <person name="Schwartz R."/>
            <person name="Segarra C."/>
            <person name="Singh R.S."/>
            <person name="Sirot L."/>
            <person name="Sirota M."/>
            <person name="Sisneros N.B."/>
            <person name="Smith C.D."/>
            <person name="Smith T.F."/>
            <person name="Spieth J."/>
            <person name="Stage D.E."/>
            <person name="Stark A."/>
            <person name="Stephan W."/>
            <person name="Strausberg R.L."/>
            <person name="Strempel S."/>
            <person name="Sturgill D."/>
            <person name="Sutton G."/>
            <person name="Sutton G.G."/>
            <person name="Tao W."/>
            <person name="Teichmann S."/>
            <person name="Tobari Y.N."/>
            <person name="Tomimura Y."/>
            <person name="Tsolas J.M."/>
            <person name="Valente V.L."/>
            <person name="Venter E."/>
            <person name="Venter J.C."/>
            <person name="Vicario S."/>
            <person name="Vieira F.G."/>
            <person name="Vilella A.J."/>
            <person name="Villasante A."/>
            <person name="Walenz B."/>
            <person name="Wang J."/>
            <person name="Wasserman M."/>
            <person name="Watts T."/>
            <person name="Wilson D."/>
            <person name="Wilson R.K."/>
            <person name="Wing R.A."/>
            <person name="Wolfner M.F."/>
            <person name="Wong A."/>
            <person name="Wong G.K."/>
            <person name="Wu C.I."/>
            <person name="Wu G."/>
            <person name="Yamamoto D."/>
            <person name="Yang H.P."/>
            <person name="Yang S.P."/>
            <person name="Yorke J.A."/>
            <person name="Yoshida K."/>
            <person name="Zdobnov E."/>
            <person name="Zhang P."/>
            <person name="Zhang Y."/>
            <person name="Zimin A.V."/>
            <person name="Baldwin J."/>
            <person name="Abdouelleil A."/>
            <person name="Abdulkadir J."/>
            <person name="Abebe A."/>
            <person name="Abera B."/>
            <person name="Abreu J."/>
            <person name="Acer S.C."/>
            <person name="Aftuck L."/>
            <person name="Alexander A."/>
            <person name="An P."/>
            <person name="Anderson E."/>
            <person name="Anderson S."/>
            <person name="Arachi H."/>
            <person name="Azer M."/>
            <person name="Bachantsang P."/>
            <person name="Barry A."/>
            <person name="Bayul T."/>
            <person name="Berlin A."/>
            <person name="Bessette D."/>
            <person name="Bloom T."/>
            <person name="Blye J."/>
            <person name="Boguslavskiy L."/>
            <person name="Bonnet C."/>
            <person name="Boukhgalter B."/>
            <person name="Bourzgui I."/>
            <person name="Brown A."/>
            <person name="Cahill P."/>
            <person name="Channer S."/>
            <person name="Cheshatsang Y."/>
            <person name="Chuda L."/>
            <person name="Citroen M."/>
            <person name="Collymore A."/>
            <person name="Cooke P."/>
            <person name="Costello M."/>
            <person name="D'Aco K."/>
            <person name="Daza R."/>
            <person name="De Haan G."/>
            <person name="DeGray S."/>
            <person name="DeMaso C."/>
            <person name="Dhargay N."/>
            <person name="Dooley K."/>
            <person name="Dooley E."/>
            <person name="Doricent M."/>
            <person name="Dorje P."/>
            <person name="Dorjee K."/>
            <person name="Dupes A."/>
            <person name="Elong R."/>
            <person name="Falk J."/>
            <person name="Farina A."/>
            <person name="Faro S."/>
            <person name="Ferguson D."/>
            <person name="Fisher S."/>
            <person name="Foley C.D."/>
            <person name="Franke A."/>
            <person name="Friedrich D."/>
            <person name="Gadbois L."/>
            <person name="Gearin G."/>
            <person name="Gearin C.R."/>
            <person name="Giannoukos G."/>
            <person name="Goode T."/>
            <person name="Graham J."/>
            <person name="Grandbois E."/>
            <person name="Grewal S."/>
            <person name="Gyaltsen K."/>
            <person name="Hafez N."/>
            <person name="Hagos B."/>
            <person name="Hall J."/>
            <person name="Henson C."/>
            <person name="Hollinger A."/>
            <person name="Honan T."/>
            <person name="Huard M.D."/>
            <person name="Hughes L."/>
            <person name="Hurhula B."/>
            <person name="Husby M.E."/>
            <person name="Kamat A."/>
            <person name="Kanga B."/>
            <person name="Kashin S."/>
            <person name="Khazanovich D."/>
            <person name="Kisner P."/>
            <person name="Lance K."/>
            <person name="Lara M."/>
            <person name="Lee W."/>
            <person name="Lennon N."/>
            <person name="Letendre F."/>
            <person name="LeVine R."/>
            <person name="Lipovsky A."/>
            <person name="Liu X."/>
            <person name="Liu J."/>
            <person name="Liu S."/>
            <person name="Lokyitsang T."/>
            <person name="Lokyitsang Y."/>
            <person name="Lubonja R."/>
            <person name="Lui A."/>
            <person name="MacDonald P."/>
            <person name="Magnisalis V."/>
            <person name="Maru K."/>
            <person name="Matthews C."/>
            <person name="McCusker W."/>
            <person name="McDonough S."/>
            <person name="Mehta T."/>
            <person name="Meldrim J."/>
            <person name="Meneus L."/>
            <person name="Mihai O."/>
            <person name="Mihalev A."/>
            <person name="Mihova T."/>
            <person name="Mittelman R."/>
            <person name="Mlenga V."/>
            <person name="Montmayeur A."/>
            <person name="Mulrain L."/>
            <person name="Navidi A."/>
            <person name="Naylor J."/>
            <person name="Negash T."/>
            <person name="Nguyen T."/>
            <person name="Nguyen N."/>
            <person name="Nicol R."/>
            <person name="Norbu C."/>
            <person name="Norbu N."/>
            <person name="Novod N."/>
            <person name="O'Neill B."/>
            <person name="Osman S."/>
            <person name="Markiewicz E."/>
            <person name="Oyono O.L."/>
            <person name="Patti C."/>
            <person name="Phunkhang P."/>
            <person name="Pierre F."/>
            <person name="Priest M."/>
            <person name="Raghuraman S."/>
            <person name="Rege F."/>
            <person name="Reyes R."/>
            <person name="Rise C."/>
            <person name="Rogov P."/>
            <person name="Ross K."/>
            <person name="Ryan E."/>
            <person name="Settipalli S."/>
            <person name="Shea T."/>
            <person name="Sherpa N."/>
            <person name="Shi L."/>
            <person name="Shih D."/>
            <person name="Sparrow T."/>
            <person name="Spaulding J."/>
            <person name="Stalker J."/>
            <person name="Stange-Thomann N."/>
            <person name="Stavropoulos S."/>
            <person name="Stone C."/>
            <person name="Strader C."/>
            <person name="Tesfaye S."/>
            <person name="Thomson T."/>
            <person name="Thoulutsang Y."/>
            <person name="Thoulutsang D."/>
            <person name="Topham K."/>
            <person name="Topping I."/>
            <person name="Tsamla T."/>
            <person name="Vassiliev H."/>
            <person name="Vo A."/>
            <person name="Wangchuk T."/>
            <person name="Wangdi T."/>
            <person name="Weiand M."/>
            <person name="Wilkinson J."/>
            <person name="Wilson A."/>
            <person name="Yadav S."/>
            <person name="Young G."/>
            <person name="Yu Q."/>
            <person name="Zembek L."/>
            <person name="Zhong D."/>
            <person name="Zimmer A."/>
            <person name="Zwirko Z."/>
            <person name="Jaffe D.B."/>
            <person name="Alvarez P."/>
            <person name="Brockman W."/>
            <person name="Butler J."/>
            <person name="Chin C."/>
            <person name="Gnerre S."/>
            <person name="Grabherr M."/>
            <person name="Kleber M."/>
            <person name="Mauceli E."/>
            <person name="MacCallum I."/>
        </authorList>
    </citation>
    <scope>NUCLEOTIDE SEQUENCE [LARGE SCALE GENOMIC DNA]</scope>
    <source>
        <strain evidence="3">white501</strain>
    </source>
</reference>
<evidence type="ECO:0000313" key="3">
    <source>
        <dbReference type="Proteomes" id="UP000000304"/>
    </source>
</evidence>
<name>B4QBM3_DROSI</name>
<accession>B4QBM3</accession>
<evidence type="ECO:0000313" key="2">
    <source>
        <dbReference type="EMBL" id="EDX06640.1"/>
    </source>
</evidence>
<feature type="region of interest" description="Disordered" evidence="1">
    <location>
        <begin position="1"/>
        <end position="27"/>
    </location>
</feature>
<dbReference type="Proteomes" id="UP000000304">
    <property type="component" value="Chromosome 2R"/>
</dbReference>
<dbReference type="OMA" id="ICAGQPD"/>
<dbReference type="AlphaFoldDB" id="B4QBM3"/>
<evidence type="ECO:0000256" key="1">
    <source>
        <dbReference type="SAM" id="MobiDB-lite"/>
    </source>
</evidence>
<gene>
    <name evidence="2" type="primary">Dsim\GD25897</name>
    <name evidence="2" type="ORF">Dsim_GD25897</name>
</gene>
<organism evidence="2 3">
    <name type="scientific">Drosophila simulans</name>
    <name type="common">Fruit fly</name>
    <dbReference type="NCBI Taxonomy" id="7240"/>
    <lineage>
        <taxon>Eukaryota</taxon>
        <taxon>Metazoa</taxon>
        <taxon>Ecdysozoa</taxon>
        <taxon>Arthropoda</taxon>
        <taxon>Hexapoda</taxon>
        <taxon>Insecta</taxon>
        <taxon>Pterygota</taxon>
        <taxon>Neoptera</taxon>
        <taxon>Endopterygota</taxon>
        <taxon>Diptera</taxon>
        <taxon>Brachycera</taxon>
        <taxon>Muscomorpha</taxon>
        <taxon>Ephydroidea</taxon>
        <taxon>Drosophilidae</taxon>
        <taxon>Drosophila</taxon>
        <taxon>Sophophora</taxon>
    </lineage>
</organism>
<feature type="region of interest" description="Disordered" evidence="1">
    <location>
        <begin position="98"/>
        <end position="127"/>
    </location>
</feature>
<proteinExistence type="predicted"/>